<dbReference type="AlphaFoldDB" id="B6K3F0"/>
<dbReference type="VEuPathDB" id="FungiDB:SJAG_03134"/>
<proteinExistence type="predicted"/>
<dbReference type="PANTHER" id="PTHR47349">
    <property type="entry name" value="CHROMOSOME 8, WHOLE GENOME SHOTGUN SEQUENCE"/>
    <property type="match status" value="1"/>
</dbReference>
<dbReference type="OrthoDB" id="5598028at2759"/>
<keyword evidence="3" id="KW-1185">Reference proteome</keyword>
<dbReference type="OMA" id="RNTICTQ"/>
<dbReference type="InterPro" id="IPR058933">
    <property type="entry name" value="YMC020W-like_ab_hydrolase"/>
</dbReference>
<dbReference type="GeneID" id="7048480"/>
<evidence type="ECO:0000259" key="1">
    <source>
        <dbReference type="Pfam" id="PF26147"/>
    </source>
</evidence>
<dbReference type="eggNOG" id="ENOG502QR2T">
    <property type="taxonomic scope" value="Eukaryota"/>
</dbReference>
<dbReference type="Pfam" id="PF26147">
    <property type="entry name" value="AB_HYDROLASE_YMC0-YMC35"/>
    <property type="match status" value="1"/>
</dbReference>
<dbReference type="InterPro" id="IPR058934">
    <property type="entry name" value="YMC020W-like"/>
</dbReference>
<feature type="domain" description="YMC020W-like alpha/beta hydrolase" evidence="1">
    <location>
        <begin position="100"/>
        <end position="455"/>
    </location>
</feature>
<dbReference type="Proteomes" id="UP000001744">
    <property type="component" value="Unassembled WGS sequence"/>
</dbReference>
<reference evidence="2 3" key="1">
    <citation type="journal article" date="2011" name="Science">
        <title>Comparative functional genomics of the fission yeasts.</title>
        <authorList>
            <person name="Rhind N."/>
            <person name="Chen Z."/>
            <person name="Yassour M."/>
            <person name="Thompson D.A."/>
            <person name="Haas B.J."/>
            <person name="Habib N."/>
            <person name="Wapinski I."/>
            <person name="Roy S."/>
            <person name="Lin M.F."/>
            <person name="Heiman D.I."/>
            <person name="Young S.K."/>
            <person name="Furuya K."/>
            <person name="Guo Y."/>
            <person name="Pidoux A."/>
            <person name="Chen H.M."/>
            <person name="Robbertse B."/>
            <person name="Goldberg J.M."/>
            <person name="Aoki K."/>
            <person name="Bayne E.H."/>
            <person name="Berlin A.M."/>
            <person name="Desjardins C.A."/>
            <person name="Dobbs E."/>
            <person name="Dukaj L."/>
            <person name="Fan L."/>
            <person name="FitzGerald M.G."/>
            <person name="French C."/>
            <person name="Gujja S."/>
            <person name="Hansen K."/>
            <person name="Keifenheim D."/>
            <person name="Levin J.Z."/>
            <person name="Mosher R.A."/>
            <person name="Mueller C.A."/>
            <person name="Pfiffner J."/>
            <person name="Priest M."/>
            <person name="Russ C."/>
            <person name="Smialowska A."/>
            <person name="Swoboda P."/>
            <person name="Sykes S.M."/>
            <person name="Vaughn M."/>
            <person name="Vengrova S."/>
            <person name="Yoder R."/>
            <person name="Zeng Q."/>
            <person name="Allshire R."/>
            <person name="Baulcombe D."/>
            <person name="Birren B.W."/>
            <person name="Brown W."/>
            <person name="Ekwall K."/>
            <person name="Kellis M."/>
            <person name="Leatherwood J."/>
            <person name="Levin H."/>
            <person name="Margalit H."/>
            <person name="Martienssen R."/>
            <person name="Nieduszynski C.A."/>
            <person name="Spatafora J.W."/>
            <person name="Friedman N."/>
            <person name="Dalgaard J.Z."/>
            <person name="Baumann P."/>
            <person name="Niki H."/>
            <person name="Regev A."/>
            <person name="Nusbaum C."/>
        </authorList>
    </citation>
    <scope>NUCLEOTIDE SEQUENCE [LARGE SCALE GENOMIC DNA]</scope>
    <source>
        <strain evidence="3">yFS275 / FY16936</strain>
    </source>
</reference>
<accession>B6K3F0</accession>
<dbReference type="RefSeq" id="XP_002174300.2">
    <property type="nucleotide sequence ID" value="XM_002174264.2"/>
</dbReference>
<evidence type="ECO:0000313" key="2">
    <source>
        <dbReference type="EMBL" id="EEB08007.2"/>
    </source>
</evidence>
<dbReference type="HOGENOM" id="CLU_010834_2_0_1"/>
<dbReference type="EMBL" id="KE651167">
    <property type="protein sequence ID" value="EEB08007.2"/>
    <property type="molecule type" value="Genomic_DNA"/>
</dbReference>
<dbReference type="JaponicusDB" id="SJAG_03134"/>
<evidence type="ECO:0000313" key="3">
    <source>
        <dbReference type="Proteomes" id="UP000001744"/>
    </source>
</evidence>
<dbReference type="PANTHER" id="PTHR47349:SF1">
    <property type="entry name" value="AER328WP"/>
    <property type="match status" value="1"/>
</dbReference>
<gene>
    <name evidence="2" type="ORF">SJAG_03134</name>
</gene>
<organism evidence="2 3">
    <name type="scientific">Schizosaccharomyces japonicus (strain yFS275 / FY16936)</name>
    <name type="common">Fission yeast</name>
    <dbReference type="NCBI Taxonomy" id="402676"/>
    <lineage>
        <taxon>Eukaryota</taxon>
        <taxon>Fungi</taxon>
        <taxon>Dikarya</taxon>
        <taxon>Ascomycota</taxon>
        <taxon>Taphrinomycotina</taxon>
        <taxon>Schizosaccharomycetes</taxon>
        <taxon>Schizosaccharomycetales</taxon>
        <taxon>Schizosaccharomycetaceae</taxon>
        <taxon>Schizosaccharomyces</taxon>
    </lineage>
</organism>
<sequence length="495" mass="57109">MCKVFSVLISWIKKQSPYSSAHRNTICTQTGYFLAKRNTRKITEQLCSRLLSKPSLCQASAYFGCCRKAEFSRSTESAESFVKYSSWQKWPQKKRPNQLLPSFEDCFSNDSLEQHLREILNHTSVSVIRVTQPPVALDRVVIISVDGFSPINKLGDRCHEEADCTDEPVDMGERAVRRWLFDHQKKAEVTKIVLYGTDTIAHQQRKLWKILRQYYEHISKADFIFFIVHGQSFAIAVHLLANITEESWLKPDTRVSVCSMAAISTGLIPNFVMKYPRRETTTRQERTMLREIQDLCDASSYASQVLRRNVEKCLTHPHTKFTLCGSLDDQLVTMNSATFSLITHPAICRLEFVNGETQTNDFVSHLMSTALLMRNVGLSDHGIIQEISLFLAGNMYIGDGHTYLCKEPAIYDFAIRHALETTKSPRRKVTIEHSDISRSINPFHLPWKMRGFLEETQRTKKLKAHALCLLDEFRNWRPITNIFKELKYRLEVIVM</sequence>
<protein>
    <recommendedName>
        <fullName evidence="1">YMC020W-like alpha/beta hydrolase domain-containing protein</fullName>
    </recommendedName>
</protein>
<name>B6K3F0_SCHJY</name>